<proteinExistence type="predicted"/>
<dbReference type="AlphaFoldDB" id="A0A0K0FVS8"/>
<evidence type="ECO:0000313" key="2">
    <source>
        <dbReference type="WBParaSite" id="SVE_1644500.1"/>
    </source>
</evidence>
<dbReference type="Proteomes" id="UP000035680">
    <property type="component" value="Unassembled WGS sequence"/>
</dbReference>
<reference evidence="2" key="2">
    <citation type="submission" date="2015-08" db="UniProtKB">
        <authorList>
            <consortium name="WormBaseParasite"/>
        </authorList>
    </citation>
    <scope>IDENTIFICATION</scope>
</reference>
<dbReference type="WBParaSite" id="SVE_1644500.1">
    <property type="protein sequence ID" value="SVE_1644500.1"/>
    <property type="gene ID" value="SVE_1644500"/>
</dbReference>
<evidence type="ECO:0000313" key="1">
    <source>
        <dbReference type="Proteomes" id="UP000035680"/>
    </source>
</evidence>
<protein>
    <submittedName>
        <fullName evidence="2">Uncharacterized protein</fullName>
    </submittedName>
</protein>
<accession>A0A0K0FVS8</accession>
<keyword evidence="1" id="KW-1185">Reference proteome</keyword>
<name>A0A0K0FVS8_STRVS</name>
<sequence length="273" mass="31404">MKAYFIQLIYFYIIFSYYFGKCSTDHLKNVGSECYCPCLTSESTSIQTTVDDDKSFKTDGNYLSTLYVNKQESTETSFVPSQKETEKIKEIISTEIIDEDKEKTTTIDDVVVVVNENKTSTQPAVEETTTKELPDKLTSEFETSTYSKYETTEKDSNLSINGNETFLITDEGELLTTTKNEQSTEDNQTTLNIKQTTDYLTTTKSDNSTISKNEDQTKSEEITIVTKNHRIRNFQNLTSTKVPLIIKEERGIIFKIYIFIHHIKETLVSKFFY</sequence>
<reference evidence="1" key="1">
    <citation type="submission" date="2014-07" db="EMBL/GenBank/DDBJ databases">
        <authorList>
            <person name="Martin A.A"/>
            <person name="De Silva N."/>
        </authorList>
    </citation>
    <scope>NUCLEOTIDE SEQUENCE</scope>
</reference>
<organism evidence="1 2">
    <name type="scientific">Strongyloides venezuelensis</name>
    <name type="common">Threadworm</name>
    <dbReference type="NCBI Taxonomy" id="75913"/>
    <lineage>
        <taxon>Eukaryota</taxon>
        <taxon>Metazoa</taxon>
        <taxon>Ecdysozoa</taxon>
        <taxon>Nematoda</taxon>
        <taxon>Chromadorea</taxon>
        <taxon>Rhabditida</taxon>
        <taxon>Tylenchina</taxon>
        <taxon>Panagrolaimomorpha</taxon>
        <taxon>Strongyloidoidea</taxon>
        <taxon>Strongyloididae</taxon>
        <taxon>Strongyloides</taxon>
    </lineage>
</organism>